<name>A0AAD7MUM3_9AGAR</name>
<feature type="transmembrane region" description="Helical" evidence="2">
    <location>
        <begin position="48"/>
        <end position="66"/>
    </location>
</feature>
<accession>A0AAD7MUM3</accession>
<dbReference type="Proteomes" id="UP001215280">
    <property type="component" value="Unassembled WGS sequence"/>
</dbReference>
<dbReference type="Pfam" id="PF20151">
    <property type="entry name" value="DUF6533"/>
    <property type="match status" value="1"/>
</dbReference>
<feature type="transmembrane region" description="Helical" evidence="2">
    <location>
        <begin position="78"/>
        <end position="99"/>
    </location>
</feature>
<reference evidence="4" key="1">
    <citation type="submission" date="2023-03" db="EMBL/GenBank/DDBJ databases">
        <title>Massive genome expansion in bonnet fungi (Mycena s.s.) driven by repeated elements and novel gene families across ecological guilds.</title>
        <authorList>
            <consortium name="Lawrence Berkeley National Laboratory"/>
            <person name="Harder C.B."/>
            <person name="Miyauchi S."/>
            <person name="Viragh M."/>
            <person name="Kuo A."/>
            <person name="Thoen E."/>
            <person name="Andreopoulos B."/>
            <person name="Lu D."/>
            <person name="Skrede I."/>
            <person name="Drula E."/>
            <person name="Henrissat B."/>
            <person name="Morin E."/>
            <person name="Kohler A."/>
            <person name="Barry K."/>
            <person name="LaButti K."/>
            <person name="Morin E."/>
            <person name="Salamov A."/>
            <person name="Lipzen A."/>
            <person name="Mereny Z."/>
            <person name="Hegedus B."/>
            <person name="Baldrian P."/>
            <person name="Stursova M."/>
            <person name="Weitz H."/>
            <person name="Taylor A."/>
            <person name="Grigoriev I.V."/>
            <person name="Nagy L.G."/>
            <person name="Martin F."/>
            <person name="Kauserud H."/>
        </authorList>
    </citation>
    <scope>NUCLEOTIDE SEQUENCE</scope>
    <source>
        <strain evidence="4">CBHHK188m</strain>
    </source>
</reference>
<evidence type="ECO:0000313" key="4">
    <source>
        <dbReference type="EMBL" id="KAJ7732719.1"/>
    </source>
</evidence>
<feature type="transmembrane region" description="Helical" evidence="2">
    <location>
        <begin position="111"/>
        <end position="128"/>
    </location>
</feature>
<evidence type="ECO:0000259" key="3">
    <source>
        <dbReference type="Pfam" id="PF20151"/>
    </source>
</evidence>
<keyword evidence="5" id="KW-1185">Reference proteome</keyword>
<gene>
    <name evidence="4" type="ORF">DFH07DRAFT_928996</name>
</gene>
<feature type="region of interest" description="Disordered" evidence="1">
    <location>
        <begin position="287"/>
        <end position="337"/>
    </location>
</feature>
<keyword evidence="2" id="KW-0472">Membrane</keyword>
<dbReference type="InterPro" id="IPR045340">
    <property type="entry name" value="DUF6533"/>
</dbReference>
<dbReference type="EMBL" id="JARJLG010000173">
    <property type="protein sequence ID" value="KAJ7732719.1"/>
    <property type="molecule type" value="Genomic_DNA"/>
</dbReference>
<feature type="transmembrane region" description="Helical" evidence="2">
    <location>
        <begin position="148"/>
        <end position="171"/>
    </location>
</feature>
<keyword evidence="2" id="KW-0812">Transmembrane</keyword>
<dbReference type="AlphaFoldDB" id="A0AAD7MUM3"/>
<keyword evidence="2" id="KW-1133">Transmembrane helix</keyword>
<evidence type="ECO:0000313" key="5">
    <source>
        <dbReference type="Proteomes" id="UP001215280"/>
    </source>
</evidence>
<evidence type="ECO:0000256" key="2">
    <source>
        <dbReference type="SAM" id="Phobius"/>
    </source>
</evidence>
<feature type="domain" description="DUF6533" evidence="3">
    <location>
        <begin position="17"/>
        <end position="56"/>
    </location>
</feature>
<feature type="compositionally biased region" description="Basic residues" evidence="1">
    <location>
        <begin position="328"/>
        <end position="337"/>
    </location>
</feature>
<sequence>MSFKAASTHFLQFRLQYSSLALLYYDYALTFPKEVRYIWKQKFRLSTALYFGCRYALVANVLYLLAIADKLGSKCDVWYKTVGALSVLGRAAVIVFFTLQTYAVFGKNHWVLAYMSVVGLTCVALDITHVPGLRCVGSLSLPVAPEMLAILVVIFESSAALLTTVRCVMAFRAGELANQRRGIMFLLFEQGILYFCTISIFTTAAVILNYRAPPGFFQRLPNAFTLPLSCILTARFILFLRDWDAAQAEEKRSPTEVSLPGFSAATRSGILPEVVALDDFGPDPVARTAQQARSRGSHVQSDRDLDTTELDDIGRGEGSSHAGGSRISVHRRSVQLV</sequence>
<protein>
    <recommendedName>
        <fullName evidence="3">DUF6533 domain-containing protein</fullName>
    </recommendedName>
</protein>
<comment type="caution">
    <text evidence="4">The sequence shown here is derived from an EMBL/GenBank/DDBJ whole genome shotgun (WGS) entry which is preliminary data.</text>
</comment>
<evidence type="ECO:0000256" key="1">
    <source>
        <dbReference type="SAM" id="MobiDB-lite"/>
    </source>
</evidence>
<organism evidence="4 5">
    <name type="scientific">Mycena maculata</name>
    <dbReference type="NCBI Taxonomy" id="230809"/>
    <lineage>
        <taxon>Eukaryota</taxon>
        <taxon>Fungi</taxon>
        <taxon>Dikarya</taxon>
        <taxon>Basidiomycota</taxon>
        <taxon>Agaricomycotina</taxon>
        <taxon>Agaricomycetes</taxon>
        <taxon>Agaricomycetidae</taxon>
        <taxon>Agaricales</taxon>
        <taxon>Marasmiineae</taxon>
        <taxon>Mycenaceae</taxon>
        <taxon>Mycena</taxon>
    </lineage>
</organism>
<feature type="transmembrane region" description="Helical" evidence="2">
    <location>
        <begin position="224"/>
        <end position="243"/>
    </location>
</feature>
<feature type="compositionally biased region" description="Polar residues" evidence="1">
    <location>
        <begin position="288"/>
        <end position="299"/>
    </location>
</feature>
<proteinExistence type="predicted"/>
<feature type="transmembrane region" description="Helical" evidence="2">
    <location>
        <begin position="192"/>
        <end position="212"/>
    </location>
</feature>